<dbReference type="SUPFAM" id="SSF69618">
    <property type="entry name" value="HemD-like"/>
    <property type="match status" value="1"/>
</dbReference>
<dbReference type="PANTHER" id="PTHR38042:SF1">
    <property type="entry name" value="UROPORPHYRINOGEN-III SYNTHASE, CHLOROPLASTIC"/>
    <property type="match status" value="1"/>
</dbReference>
<evidence type="ECO:0000256" key="8">
    <source>
        <dbReference type="ARBA" id="ARBA00048617"/>
    </source>
</evidence>
<dbReference type="InterPro" id="IPR003754">
    <property type="entry name" value="4pyrrol_synth_uPrphyn_synth"/>
</dbReference>
<evidence type="ECO:0000256" key="6">
    <source>
        <dbReference type="ARBA" id="ARBA00037589"/>
    </source>
</evidence>
<reference evidence="11" key="1">
    <citation type="submission" date="2015-04" db="EMBL/GenBank/DDBJ databases">
        <authorList>
            <person name="Syromyatnikov M.Y."/>
            <person name="Popov V.N."/>
        </authorList>
    </citation>
    <scope>NUCLEOTIDE SEQUENCE</scope>
    <source>
        <strain evidence="11">MO-1</strain>
    </source>
</reference>
<comment type="function">
    <text evidence="6 9">Catalyzes cyclization of the linear tetrapyrrole, hydroxymethylbilane, to the macrocyclic uroporphyrinogen III.</text>
</comment>
<dbReference type="EMBL" id="LO017727">
    <property type="protein sequence ID" value="CRH06778.1"/>
    <property type="molecule type" value="Genomic_DNA"/>
</dbReference>
<dbReference type="InterPro" id="IPR039793">
    <property type="entry name" value="UROS/Hem4"/>
</dbReference>
<evidence type="ECO:0000256" key="1">
    <source>
        <dbReference type="ARBA" id="ARBA00004772"/>
    </source>
</evidence>
<comment type="catalytic activity">
    <reaction evidence="8 9">
        <text>hydroxymethylbilane = uroporphyrinogen III + H2O</text>
        <dbReference type="Rhea" id="RHEA:18965"/>
        <dbReference type="ChEBI" id="CHEBI:15377"/>
        <dbReference type="ChEBI" id="CHEBI:57308"/>
        <dbReference type="ChEBI" id="CHEBI:57845"/>
        <dbReference type="EC" id="4.2.1.75"/>
    </reaction>
</comment>
<dbReference type="Pfam" id="PF02602">
    <property type="entry name" value="HEM4"/>
    <property type="match status" value="1"/>
</dbReference>
<evidence type="ECO:0000256" key="2">
    <source>
        <dbReference type="ARBA" id="ARBA00008133"/>
    </source>
</evidence>
<dbReference type="UniPathway" id="UPA00251">
    <property type="reaction ID" value="UER00320"/>
</dbReference>
<evidence type="ECO:0000256" key="5">
    <source>
        <dbReference type="ARBA" id="ARBA00023244"/>
    </source>
</evidence>
<evidence type="ECO:0000256" key="3">
    <source>
        <dbReference type="ARBA" id="ARBA00013109"/>
    </source>
</evidence>
<dbReference type="Gene3D" id="3.40.50.10090">
    <property type="match status" value="2"/>
</dbReference>
<dbReference type="GO" id="GO:0006780">
    <property type="term" value="P:uroporphyrinogen III biosynthetic process"/>
    <property type="evidence" value="ECO:0007669"/>
    <property type="project" value="UniProtKB-UniRule"/>
</dbReference>
<dbReference type="AlphaFoldDB" id="A0A1S7LJJ0"/>
<evidence type="ECO:0000256" key="7">
    <source>
        <dbReference type="ARBA" id="ARBA00040167"/>
    </source>
</evidence>
<comment type="pathway">
    <text evidence="1 9">Porphyrin-containing compound metabolism; protoporphyrin-IX biosynthesis; coproporphyrinogen-III from 5-aminolevulinate: step 3/4.</text>
</comment>
<accession>A0A1S7LJJ0</accession>
<dbReference type="PANTHER" id="PTHR38042">
    <property type="entry name" value="UROPORPHYRINOGEN-III SYNTHASE, CHLOROPLASTIC"/>
    <property type="match status" value="1"/>
</dbReference>
<feature type="domain" description="Tetrapyrrole biosynthesis uroporphyrinogen III synthase" evidence="10">
    <location>
        <begin position="22"/>
        <end position="247"/>
    </location>
</feature>
<keyword evidence="4 9" id="KW-0456">Lyase</keyword>
<evidence type="ECO:0000256" key="9">
    <source>
        <dbReference type="RuleBase" id="RU366031"/>
    </source>
</evidence>
<comment type="similarity">
    <text evidence="2 9">Belongs to the uroporphyrinogen-III synthase family.</text>
</comment>
<dbReference type="EC" id="4.2.1.75" evidence="3 9"/>
<gene>
    <name evidence="11" type="primary">hemD</name>
    <name evidence="11" type="ORF">MAGMO_2623</name>
</gene>
<proteinExistence type="inferred from homology"/>
<protein>
    <recommendedName>
        <fullName evidence="7 9">Uroporphyrinogen-III synthase</fullName>
        <ecNumber evidence="3 9">4.2.1.75</ecNumber>
    </recommendedName>
</protein>
<evidence type="ECO:0000259" key="10">
    <source>
        <dbReference type="Pfam" id="PF02602"/>
    </source>
</evidence>
<dbReference type="GO" id="GO:0006782">
    <property type="term" value="P:protoporphyrinogen IX biosynthetic process"/>
    <property type="evidence" value="ECO:0007669"/>
    <property type="project" value="UniProtKB-UniRule"/>
</dbReference>
<keyword evidence="5 9" id="KW-0627">Porphyrin biosynthesis</keyword>
<organism evidence="11">
    <name type="scientific">Magnetococcus massalia (strain MO-1)</name>
    <dbReference type="NCBI Taxonomy" id="451514"/>
    <lineage>
        <taxon>Bacteria</taxon>
        <taxon>Pseudomonadati</taxon>
        <taxon>Pseudomonadota</taxon>
        <taxon>Magnetococcia</taxon>
        <taxon>Magnetococcales</taxon>
        <taxon>Magnetococcaceae</taxon>
        <taxon>Magnetococcus</taxon>
    </lineage>
</organism>
<sequence>MSDQPLSGKQILVTRPQPEAGETAALIESLGGRALLAPMLEILPPTDPTPLAAAICALSRYDAILITSANGARSYLQQLAQHGIDPATTPPCYAVGPKTARLLEQAGIPTSQPNSRFDAEAMAEAISSWAGGSKQFLFLRAEIGREVLTQALRAAGHHVEQVAAYRAEPAARLPAEVTQSLQHSQVDAILFFSSRTATTFLQLCREATIPLSHPLLGALSPVTAEKMASDGHPPHFIAETATAEGIVRAAIAQLSRIIHEG</sequence>
<name>A0A1S7LJJ0_MAGMO</name>
<dbReference type="InterPro" id="IPR036108">
    <property type="entry name" value="4pyrrol_syn_uPrphyn_synt_sf"/>
</dbReference>
<evidence type="ECO:0000256" key="4">
    <source>
        <dbReference type="ARBA" id="ARBA00023239"/>
    </source>
</evidence>
<dbReference type="GO" id="GO:0004852">
    <property type="term" value="F:uroporphyrinogen-III synthase activity"/>
    <property type="evidence" value="ECO:0007669"/>
    <property type="project" value="UniProtKB-UniRule"/>
</dbReference>
<evidence type="ECO:0000313" key="11">
    <source>
        <dbReference type="EMBL" id="CRH06778.1"/>
    </source>
</evidence>
<dbReference type="CDD" id="cd06578">
    <property type="entry name" value="HemD"/>
    <property type="match status" value="1"/>
</dbReference>